<dbReference type="Pfam" id="PF13344">
    <property type="entry name" value="Hydrolase_6"/>
    <property type="match status" value="1"/>
</dbReference>
<dbReference type="EMBL" id="UINC01067886">
    <property type="protein sequence ID" value="SVC00000.1"/>
    <property type="molecule type" value="Genomic_DNA"/>
</dbReference>
<feature type="non-terminal residue" evidence="1">
    <location>
        <position position="177"/>
    </location>
</feature>
<evidence type="ECO:0008006" key="2">
    <source>
        <dbReference type="Google" id="ProtNLM"/>
    </source>
</evidence>
<evidence type="ECO:0000313" key="1">
    <source>
        <dbReference type="EMBL" id="SVC00000.1"/>
    </source>
</evidence>
<dbReference type="SUPFAM" id="SSF56784">
    <property type="entry name" value="HAD-like"/>
    <property type="match status" value="1"/>
</dbReference>
<name>A0A382IK03_9ZZZZ</name>
<protein>
    <recommendedName>
        <fullName evidence="2">TIGR01459 family HAD-type hydrolase</fullName>
    </recommendedName>
</protein>
<accession>A0A382IK03</accession>
<reference evidence="1" key="1">
    <citation type="submission" date="2018-05" db="EMBL/GenBank/DDBJ databases">
        <authorList>
            <person name="Lanie J.A."/>
            <person name="Ng W.-L."/>
            <person name="Kazmierczak K.M."/>
            <person name="Andrzejewski T.M."/>
            <person name="Davidsen T.M."/>
            <person name="Wayne K.J."/>
            <person name="Tettelin H."/>
            <person name="Glass J.I."/>
            <person name="Rusch D."/>
            <person name="Podicherti R."/>
            <person name="Tsui H.-C.T."/>
            <person name="Winkler M.E."/>
        </authorList>
    </citation>
    <scope>NUCLEOTIDE SEQUENCE</scope>
</reference>
<dbReference type="Gene3D" id="3.40.50.1000">
    <property type="entry name" value="HAD superfamily/HAD-like"/>
    <property type="match status" value="1"/>
</dbReference>
<organism evidence="1">
    <name type="scientific">marine metagenome</name>
    <dbReference type="NCBI Taxonomy" id="408172"/>
    <lineage>
        <taxon>unclassified sequences</taxon>
        <taxon>metagenomes</taxon>
        <taxon>ecological metagenomes</taxon>
    </lineage>
</organism>
<gene>
    <name evidence="1" type="ORF">METZ01_LOCUS252854</name>
</gene>
<dbReference type="InterPro" id="IPR036412">
    <property type="entry name" value="HAD-like_sf"/>
</dbReference>
<proteinExistence type="predicted"/>
<dbReference type="InterPro" id="IPR006357">
    <property type="entry name" value="HAD-SF_hydro_IIA"/>
</dbReference>
<sequence>MQSLEGIREIINRYEVFILDQWGVIHDGNKGYSNAIKCINYLKANNKKLIIISNSSKRKQSSINRLPILGFNSDLFDEVITSGEMIWQTISLSLEEYGDNLKKCFHIFDNTKEDGIKYRDGLKNIEFVNDVREADFILACTPYEDSLPMNYIPILNKAYKNKIPMFCANPDFETVEK</sequence>
<dbReference type="AlphaFoldDB" id="A0A382IK03"/>
<dbReference type="InterPro" id="IPR006356">
    <property type="entry name" value="HAD-SF_hydro_IIA_hyp3"/>
</dbReference>
<dbReference type="NCBIfam" id="TIGR01459">
    <property type="entry name" value="HAD-SF-IIA-hyp4"/>
    <property type="match status" value="1"/>
</dbReference>
<dbReference type="InterPro" id="IPR023214">
    <property type="entry name" value="HAD_sf"/>
</dbReference>